<name>A0AAE0GCY3_9CHLO</name>
<dbReference type="AlphaFoldDB" id="A0AAE0GCY3"/>
<comment type="caution">
    <text evidence="2">The sequence shown here is derived from an EMBL/GenBank/DDBJ whole genome shotgun (WGS) entry which is preliminary data.</text>
</comment>
<protein>
    <submittedName>
        <fullName evidence="2">Uncharacterized protein</fullName>
    </submittedName>
</protein>
<sequence>MSEPVAITIHAEIERSSYWPGETLNAFVDIESLSSDTELLELQVYCIGTERLDSLWIRSKTTTAKSSAPAGERVFLQTATATLLSKARLEPRSPRRYEVQVALPEVLPPSHRGTAVRWIYQLVATAKYTKASKEASPVIIRQPFRIWPGGERGKTTIPQVTFTASDTVTDCRIRWREVTPPRVAAAAEGPLMQSVPAWTLGIMSSAASRGAVEGWAFAGTGGAFCETADTALGLPPEVAPLPPEDDSLAEGRSVETGLLNGNGQGHGSSKQIPPAFDSQPEAPQPSASFALGRTYNICLGETPLVRFAPQAAPGGHELGGPVAGALLLVQDARERDAAAGASDSAASDSAASQWRCMQVSVSLEEEEVVNKQCVSSATGAAQGVIRKVHAEYEEVCLNLHETHFLFSLPPDAQVSFSSEAVDVRWVLRFEFVAVLSQRGARAPEVAARGKPGSAAFKSVERVCWEMPLIVRPSQSARRRAPERSVPATSLEPLPPPPSDRQEP</sequence>
<evidence type="ECO:0000313" key="3">
    <source>
        <dbReference type="Proteomes" id="UP001190700"/>
    </source>
</evidence>
<reference evidence="2 3" key="1">
    <citation type="journal article" date="2015" name="Genome Biol. Evol.">
        <title>Comparative Genomics of a Bacterivorous Green Alga Reveals Evolutionary Causalities and Consequences of Phago-Mixotrophic Mode of Nutrition.</title>
        <authorList>
            <person name="Burns J.A."/>
            <person name="Paasch A."/>
            <person name="Narechania A."/>
            <person name="Kim E."/>
        </authorList>
    </citation>
    <scope>NUCLEOTIDE SEQUENCE [LARGE SCALE GENOMIC DNA]</scope>
    <source>
        <strain evidence="2 3">PLY_AMNH</strain>
    </source>
</reference>
<proteinExistence type="predicted"/>
<dbReference type="InterPro" id="IPR014752">
    <property type="entry name" value="Arrestin-like_C"/>
</dbReference>
<feature type="region of interest" description="Disordered" evidence="1">
    <location>
        <begin position="474"/>
        <end position="503"/>
    </location>
</feature>
<dbReference type="Gene3D" id="2.60.40.640">
    <property type="match status" value="1"/>
</dbReference>
<dbReference type="EMBL" id="LGRX02007107">
    <property type="protein sequence ID" value="KAK3275633.1"/>
    <property type="molecule type" value="Genomic_DNA"/>
</dbReference>
<feature type="compositionally biased region" description="Pro residues" evidence="1">
    <location>
        <begin position="492"/>
        <end position="503"/>
    </location>
</feature>
<dbReference type="Pfam" id="PF08737">
    <property type="entry name" value="Rgp1"/>
    <property type="match status" value="1"/>
</dbReference>
<dbReference type="InterPro" id="IPR014848">
    <property type="entry name" value="Rgp1"/>
</dbReference>
<dbReference type="PANTHER" id="PTHR12507">
    <property type="entry name" value="REDUCED GROWTH PHENOTYPE 1 RGP1, YEAST -RELATED"/>
    <property type="match status" value="1"/>
</dbReference>
<gene>
    <name evidence="2" type="ORF">CYMTET_16248</name>
</gene>
<accession>A0AAE0GCY3</accession>
<keyword evidence="3" id="KW-1185">Reference proteome</keyword>
<feature type="region of interest" description="Disordered" evidence="1">
    <location>
        <begin position="255"/>
        <end position="286"/>
    </location>
</feature>
<dbReference type="Proteomes" id="UP001190700">
    <property type="component" value="Unassembled WGS sequence"/>
</dbReference>
<evidence type="ECO:0000256" key="1">
    <source>
        <dbReference type="SAM" id="MobiDB-lite"/>
    </source>
</evidence>
<evidence type="ECO:0000313" key="2">
    <source>
        <dbReference type="EMBL" id="KAK3275633.1"/>
    </source>
</evidence>
<organism evidence="2 3">
    <name type="scientific">Cymbomonas tetramitiformis</name>
    <dbReference type="NCBI Taxonomy" id="36881"/>
    <lineage>
        <taxon>Eukaryota</taxon>
        <taxon>Viridiplantae</taxon>
        <taxon>Chlorophyta</taxon>
        <taxon>Pyramimonadophyceae</taxon>
        <taxon>Pyramimonadales</taxon>
        <taxon>Pyramimonadaceae</taxon>
        <taxon>Cymbomonas</taxon>
    </lineage>
</organism>